<dbReference type="Pfam" id="PF13731">
    <property type="entry name" value="WxL"/>
    <property type="match status" value="1"/>
</dbReference>
<dbReference type="Proteomes" id="UP000502998">
    <property type="component" value="Chromosome"/>
</dbReference>
<feature type="chain" id="PRO_5025379592" evidence="2">
    <location>
        <begin position="26"/>
        <end position="221"/>
    </location>
</feature>
<evidence type="ECO:0000313" key="5">
    <source>
        <dbReference type="Proteomes" id="UP000502998"/>
    </source>
</evidence>
<evidence type="ECO:0000256" key="1">
    <source>
        <dbReference type="SAM" id="MobiDB-lite"/>
    </source>
</evidence>
<feature type="signal peptide" evidence="2">
    <location>
        <begin position="1"/>
        <end position="25"/>
    </location>
</feature>
<evidence type="ECO:0000256" key="2">
    <source>
        <dbReference type="SAM" id="SignalP"/>
    </source>
</evidence>
<dbReference type="InterPro" id="IPR027994">
    <property type="entry name" value="WxL_dom"/>
</dbReference>
<sequence>MKKKILASLTFSTLILSVATPTVFAADNTLVTNEADVTLQPGSGTNVKPVVDPTGDTDETPETGATGALTIPFASSISFGSQEIQPNDTTYYAQNQRPFVQVNDTRGDMKGWTLSVSVSEFKGAKNQKPLKGAQLSFMNGKVVTQKNTSTPPTISSERIDLNQSFQPVMVAEKGQGAGAWATLFEGKKGHNEKVKLFVPQAGVEAQAYTASLTWGLTDAPM</sequence>
<dbReference type="KEGG" id="esg:EsVE80_07340"/>
<reference evidence="4 5" key="1">
    <citation type="submission" date="2020-02" db="EMBL/GenBank/DDBJ databases">
        <title>Characterization of vanA genotype vancomycin-resistant Enterococcus saigonensis VE80.</title>
        <authorList>
            <person name="Harada T."/>
            <person name="Motooka D."/>
            <person name="Nakamura S."/>
            <person name="Yamamoto Y."/>
            <person name="Kawahara R."/>
            <person name="Kawatsu K."/>
        </authorList>
    </citation>
    <scope>NUCLEOTIDE SEQUENCE [LARGE SCALE GENOMIC DNA]</scope>
    <source>
        <strain evidence="4 5">VE80</strain>
    </source>
</reference>
<gene>
    <name evidence="4" type="ORF">EsVE80_07340</name>
</gene>
<protein>
    <submittedName>
        <fullName evidence="4">Cell surface protein</fullName>
    </submittedName>
</protein>
<feature type="domain" description="WxL" evidence="3">
    <location>
        <begin position="29"/>
        <end position="220"/>
    </location>
</feature>
<keyword evidence="5" id="KW-1185">Reference proteome</keyword>
<feature type="region of interest" description="Disordered" evidence="1">
    <location>
        <begin position="41"/>
        <end position="66"/>
    </location>
</feature>
<organism evidence="4 5">
    <name type="scientific">Enterococcus saigonensis</name>
    <dbReference type="NCBI Taxonomy" id="1805431"/>
    <lineage>
        <taxon>Bacteria</taxon>
        <taxon>Bacillati</taxon>
        <taxon>Bacillota</taxon>
        <taxon>Bacilli</taxon>
        <taxon>Lactobacillales</taxon>
        <taxon>Enterococcaceae</taxon>
        <taxon>Enterococcus</taxon>
    </lineage>
</organism>
<keyword evidence="2" id="KW-0732">Signal</keyword>
<accession>A0A679IKM2</accession>
<dbReference type="AlphaFoldDB" id="A0A679IKM2"/>
<dbReference type="EMBL" id="AP022822">
    <property type="protein sequence ID" value="BCA85211.1"/>
    <property type="molecule type" value="Genomic_DNA"/>
</dbReference>
<evidence type="ECO:0000259" key="3">
    <source>
        <dbReference type="Pfam" id="PF13731"/>
    </source>
</evidence>
<proteinExistence type="predicted"/>
<dbReference type="RefSeq" id="WP_173102512.1">
    <property type="nucleotide sequence ID" value="NZ_AP022822.1"/>
</dbReference>
<evidence type="ECO:0000313" key="4">
    <source>
        <dbReference type="EMBL" id="BCA85211.1"/>
    </source>
</evidence>
<name>A0A679IKM2_9ENTE</name>